<dbReference type="InterPro" id="IPR036388">
    <property type="entry name" value="WH-like_DNA-bd_sf"/>
</dbReference>
<dbReference type="InterPro" id="IPR000524">
    <property type="entry name" value="Tscrpt_reg_HTH_GntR"/>
</dbReference>
<evidence type="ECO:0000256" key="1">
    <source>
        <dbReference type="ARBA" id="ARBA00023015"/>
    </source>
</evidence>
<dbReference type="InterPro" id="IPR036390">
    <property type="entry name" value="WH_DNA-bd_sf"/>
</dbReference>
<dbReference type="SMART" id="SM00895">
    <property type="entry name" value="FCD"/>
    <property type="match status" value="1"/>
</dbReference>
<organism evidence="5 6">
    <name type="scientific">Azospirillum ramasamyi</name>
    <dbReference type="NCBI Taxonomy" id="682998"/>
    <lineage>
        <taxon>Bacteria</taxon>
        <taxon>Pseudomonadati</taxon>
        <taxon>Pseudomonadota</taxon>
        <taxon>Alphaproteobacteria</taxon>
        <taxon>Rhodospirillales</taxon>
        <taxon>Azospirillaceae</taxon>
        <taxon>Azospirillum</taxon>
    </lineage>
</organism>
<gene>
    <name evidence="5" type="ORF">DM194_14280</name>
</gene>
<geneLocation type="plasmid" evidence="5 6">
    <name>unnamed1</name>
</geneLocation>
<reference evidence="5 6" key="1">
    <citation type="submission" date="2018-06" db="EMBL/GenBank/DDBJ databases">
        <title>Complete genome sequencing of Azospirillum sp. M2T2B2.</title>
        <authorList>
            <person name="Heo J."/>
            <person name="Kim S.-J."/>
            <person name="Kwon S.-W."/>
            <person name="Anandham R."/>
        </authorList>
    </citation>
    <scope>NUCLEOTIDE SEQUENCE [LARGE SCALE GENOMIC DNA]</scope>
    <source>
        <strain evidence="5 6">M2T2B2</strain>
        <plasmid evidence="5 6">unnamed1</plasmid>
    </source>
</reference>
<evidence type="ECO:0000313" key="6">
    <source>
        <dbReference type="Proteomes" id="UP000249605"/>
    </source>
</evidence>
<evidence type="ECO:0000313" key="5">
    <source>
        <dbReference type="EMBL" id="AWU95491.1"/>
    </source>
</evidence>
<dbReference type="EMBL" id="CP029830">
    <property type="protein sequence ID" value="AWU95491.1"/>
    <property type="molecule type" value="Genomic_DNA"/>
</dbReference>
<dbReference type="Pfam" id="PF00392">
    <property type="entry name" value="GntR"/>
    <property type="match status" value="1"/>
</dbReference>
<dbReference type="Proteomes" id="UP000249605">
    <property type="component" value="Plasmid unnamed1"/>
</dbReference>
<keyword evidence="6" id="KW-1185">Reference proteome</keyword>
<keyword evidence="3" id="KW-0804">Transcription</keyword>
<proteinExistence type="predicted"/>
<protein>
    <recommendedName>
        <fullName evidence="4">HTH gntR-type domain-containing protein</fullName>
    </recommendedName>
</protein>
<dbReference type="Gene3D" id="1.20.120.530">
    <property type="entry name" value="GntR ligand-binding domain-like"/>
    <property type="match status" value="1"/>
</dbReference>
<dbReference type="OrthoDB" id="9812290at2"/>
<keyword evidence="5" id="KW-0614">Plasmid</keyword>
<dbReference type="PANTHER" id="PTHR43537">
    <property type="entry name" value="TRANSCRIPTIONAL REGULATOR, GNTR FAMILY"/>
    <property type="match status" value="1"/>
</dbReference>
<sequence length="263" mass="29906">MRSCRLWAPHVVPGAGEAEPPVRRHGRAWGETMPNTIVRAADLRDQVYHVLKGRIIDGHYPQSAKFFEISLAQELGVSRTPVREALAMLVRDGLLVQMARGFCFPQFTVAQLNEIVEIRTLLEPYAIHTLVSRNSAEDMARLGRELRAMLEAAGPTKAYPDAHRRAREHLFSHVTNRQLFEAIERYNDSIHYIRQSTLGSERVRRISYEGMLRLSDAIAEGDADLARDLMVQQLINTREAFLEHLETREDGTVRNKSVRNKGA</sequence>
<evidence type="ECO:0000256" key="3">
    <source>
        <dbReference type="ARBA" id="ARBA00023163"/>
    </source>
</evidence>
<name>A0A2U9S956_9PROT</name>
<dbReference type="PRINTS" id="PR00035">
    <property type="entry name" value="HTHGNTR"/>
</dbReference>
<dbReference type="Pfam" id="PF07729">
    <property type="entry name" value="FCD"/>
    <property type="match status" value="1"/>
</dbReference>
<dbReference type="SMART" id="SM00345">
    <property type="entry name" value="HTH_GNTR"/>
    <property type="match status" value="1"/>
</dbReference>
<dbReference type="KEGG" id="azm:DM194_14280"/>
<dbReference type="AlphaFoldDB" id="A0A2U9S956"/>
<feature type="domain" description="HTH gntR-type" evidence="4">
    <location>
        <begin position="41"/>
        <end position="107"/>
    </location>
</feature>
<dbReference type="GO" id="GO:0003700">
    <property type="term" value="F:DNA-binding transcription factor activity"/>
    <property type="evidence" value="ECO:0007669"/>
    <property type="project" value="InterPro"/>
</dbReference>
<keyword evidence="2" id="KW-0238">DNA-binding</keyword>
<dbReference type="InterPro" id="IPR011711">
    <property type="entry name" value="GntR_C"/>
</dbReference>
<dbReference type="PROSITE" id="PS50949">
    <property type="entry name" value="HTH_GNTR"/>
    <property type="match status" value="1"/>
</dbReference>
<dbReference type="Gene3D" id="1.10.10.10">
    <property type="entry name" value="Winged helix-like DNA-binding domain superfamily/Winged helix DNA-binding domain"/>
    <property type="match status" value="1"/>
</dbReference>
<dbReference type="GO" id="GO:0003677">
    <property type="term" value="F:DNA binding"/>
    <property type="evidence" value="ECO:0007669"/>
    <property type="project" value="UniProtKB-KW"/>
</dbReference>
<dbReference type="PANTHER" id="PTHR43537:SF5">
    <property type="entry name" value="UXU OPERON TRANSCRIPTIONAL REGULATOR"/>
    <property type="match status" value="1"/>
</dbReference>
<evidence type="ECO:0000256" key="2">
    <source>
        <dbReference type="ARBA" id="ARBA00023125"/>
    </source>
</evidence>
<keyword evidence="1" id="KW-0805">Transcription regulation</keyword>
<accession>A0A2U9S956</accession>
<dbReference type="InterPro" id="IPR008920">
    <property type="entry name" value="TF_FadR/GntR_C"/>
</dbReference>
<dbReference type="SUPFAM" id="SSF48008">
    <property type="entry name" value="GntR ligand-binding domain-like"/>
    <property type="match status" value="1"/>
</dbReference>
<evidence type="ECO:0000259" key="4">
    <source>
        <dbReference type="PROSITE" id="PS50949"/>
    </source>
</evidence>
<dbReference type="SUPFAM" id="SSF46785">
    <property type="entry name" value="Winged helix' DNA-binding domain"/>
    <property type="match status" value="1"/>
</dbReference>